<dbReference type="Gene3D" id="1.25.40.20">
    <property type="entry name" value="Ankyrin repeat-containing domain"/>
    <property type="match status" value="1"/>
</dbReference>
<organism evidence="5 6">
    <name type="scientific">Aspergillus steynii IBT 23096</name>
    <dbReference type="NCBI Taxonomy" id="1392250"/>
    <lineage>
        <taxon>Eukaryota</taxon>
        <taxon>Fungi</taxon>
        <taxon>Dikarya</taxon>
        <taxon>Ascomycota</taxon>
        <taxon>Pezizomycotina</taxon>
        <taxon>Eurotiomycetes</taxon>
        <taxon>Eurotiomycetidae</taxon>
        <taxon>Eurotiales</taxon>
        <taxon>Aspergillaceae</taxon>
        <taxon>Aspergillus</taxon>
        <taxon>Aspergillus subgen. Circumdati</taxon>
    </lineage>
</organism>
<evidence type="ECO:0000313" key="6">
    <source>
        <dbReference type="Proteomes" id="UP000234275"/>
    </source>
</evidence>
<dbReference type="InterPro" id="IPR027417">
    <property type="entry name" value="P-loop_NTPase"/>
</dbReference>
<dbReference type="InterPro" id="IPR054471">
    <property type="entry name" value="GPIID_WHD"/>
</dbReference>
<keyword evidence="6" id="KW-1185">Reference proteome</keyword>
<dbReference type="GeneID" id="36554961"/>
<dbReference type="SUPFAM" id="SSF52540">
    <property type="entry name" value="P-loop containing nucleoside triphosphate hydrolases"/>
    <property type="match status" value="1"/>
</dbReference>
<dbReference type="Proteomes" id="UP000234275">
    <property type="component" value="Unassembled WGS sequence"/>
</dbReference>
<evidence type="ECO:0000256" key="1">
    <source>
        <dbReference type="ARBA" id="ARBA00022737"/>
    </source>
</evidence>
<gene>
    <name evidence="5" type="ORF">P170DRAFT_419109</name>
</gene>
<dbReference type="SUPFAM" id="SSF48403">
    <property type="entry name" value="Ankyrin repeat"/>
    <property type="match status" value="1"/>
</dbReference>
<dbReference type="InterPro" id="IPR056884">
    <property type="entry name" value="NPHP3-like_N"/>
</dbReference>
<reference evidence="5 6" key="1">
    <citation type="submission" date="2016-12" db="EMBL/GenBank/DDBJ databases">
        <title>The genomes of Aspergillus section Nigri reveals drivers in fungal speciation.</title>
        <authorList>
            <consortium name="DOE Joint Genome Institute"/>
            <person name="Vesth T.C."/>
            <person name="Nybo J."/>
            <person name="Theobald S."/>
            <person name="Brandl J."/>
            <person name="Frisvad J.C."/>
            <person name="Nielsen K.F."/>
            <person name="Lyhne E.K."/>
            <person name="Kogle M.E."/>
            <person name="Kuo A."/>
            <person name="Riley R."/>
            <person name="Clum A."/>
            <person name="Nolan M."/>
            <person name="Lipzen A."/>
            <person name="Salamov A."/>
            <person name="Henrissat B."/>
            <person name="Wiebenga A."/>
            <person name="De Vries R.P."/>
            <person name="Grigoriev I.V."/>
            <person name="Mortensen U.H."/>
            <person name="Andersen M.R."/>
            <person name="Baker S.E."/>
        </authorList>
    </citation>
    <scope>NUCLEOTIDE SEQUENCE [LARGE SCALE GENOMIC DNA]</scope>
    <source>
        <strain evidence="5 6">IBT 23096</strain>
    </source>
</reference>
<evidence type="ECO:0000313" key="5">
    <source>
        <dbReference type="EMBL" id="PLB43244.1"/>
    </source>
</evidence>
<evidence type="ECO:0000259" key="4">
    <source>
        <dbReference type="Pfam" id="PF24883"/>
    </source>
</evidence>
<comment type="caution">
    <text evidence="5">The sequence shown here is derived from an EMBL/GenBank/DDBJ whole genome shotgun (WGS) entry which is preliminary data.</text>
</comment>
<dbReference type="OrthoDB" id="1577640at2759"/>
<name>A0A2I2FRI0_9EURO</name>
<dbReference type="Pfam" id="PF24883">
    <property type="entry name" value="NPHP3_N"/>
    <property type="match status" value="1"/>
</dbReference>
<protein>
    <submittedName>
        <fullName evidence="5">Uncharacterized protein</fullName>
    </submittedName>
</protein>
<accession>A0A2I2FRI0</accession>
<dbReference type="SUPFAM" id="SSF140860">
    <property type="entry name" value="Pseudo ankyrin repeat-like"/>
    <property type="match status" value="1"/>
</dbReference>
<evidence type="ECO:0000256" key="2">
    <source>
        <dbReference type="SAM" id="MobiDB-lite"/>
    </source>
</evidence>
<evidence type="ECO:0000259" key="3">
    <source>
        <dbReference type="Pfam" id="PF22939"/>
    </source>
</evidence>
<feature type="compositionally biased region" description="Basic and acidic residues" evidence="2">
    <location>
        <begin position="13"/>
        <end position="25"/>
    </location>
</feature>
<dbReference type="RefSeq" id="XP_024698546.1">
    <property type="nucleotide sequence ID" value="XM_024847262.1"/>
</dbReference>
<dbReference type="Pfam" id="PF23397">
    <property type="entry name" value="DUF7104"/>
    <property type="match status" value="4"/>
</dbReference>
<dbReference type="STRING" id="1392250.A0A2I2FRI0"/>
<feature type="compositionally biased region" description="Basic and acidic residues" evidence="2">
    <location>
        <begin position="47"/>
        <end position="71"/>
    </location>
</feature>
<dbReference type="Pfam" id="PF22939">
    <property type="entry name" value="WHD_GPIID"/>
    <property type="match status" value="1"/>
</dbReference>
<feature type="domain" description="Nephrocystin 3-like N-terminal" evidence="4">
    <location>
        <begin position="376"/>
        <end position="543"/>
    </location>
</feature>
<feature type="domain" description="GPI inositol-deacylase winged helix" evidence="3">
    <location>
        <begin position="649"/>
        <end position="717"/>
    </location>
</feature>
<dbReference type="InterPro" id="IPR036770">
    <property type="entry name" value="Ankyrin_rpt-contain_sf"/>
</dbReference>
<dbReference type="EMBL" id="MSFO01000011">
    <property type="protein sequence ID" value="PLB43244.1"/>
    <property type="molecule type" value="Genomic_DNA"/>
</dbReference>
<sequence length="1540" mass="173521">MFLRLCAKLNFTKADRDGRKKHDDQPPPPSTTDQDRVGTKANNGVPSRRDAETDNTPRENLCEVTGERLDENPPPSSTTVQDHTGKKADTGVPSTRDVKPDLPRENLWEVAGERLDEEHRNALGLESVFPVTNAIEQVIKTTEEKYREYKEGGLKIRKRDGGHINVRDSAKNIILYTLQAQDIVKKLVAFDPTGHASSAWSIVSIGLTLIKNDIERRDDIFETAEYLARILSYYAIVDNHYRERKVESDRGLEDALIEVYLAILQYTAEVKKAEKESHAARVVKSITALVHQPLKDLKETVEQKGQAVQNWTNLTAALDHRKQAETMLDGIDEAVERLKIIQSHTRSLQDREILDWLSTASYSDPQIHTQDRRASNTGNWFLDLPEYKEWKATPGQICWLYGAVGCGKSVLCSTVIQDIGEFCRPDSSRHFAYWYFQFSNDETQKVYNMIRSILRQFMPRELPASMVKLWEEHRHRGSEPQQQKLVEILDIVLETSQGEFFLILDALDECPTTGHNERRSLLPFLEELLGKHRSKMHILATSRPEPDIRSRLEQYQSVDLETGLGGDVETFVRAQVAGGRLCQWDESIKKLTLEKLLDIPERRRFRWADLQIERLEESTDEDEFHEALDSIPATLEDTYKDTLERLSPKHRKAARTILMWLSFSAVPLDLKTVAAAVSFRFPGDVVTTCTTSLVTVSISDNTVRLAHFSVKEFLVCNEPEVQWYQFSALSGHNAIANKTIDCLLETTEILTKTTAVQKPLQIYAAGYWDRHLAELGDLHASRTGLQEKIDLLFTERDIYFNWVRLVDFDCDYKWHQSFEELEPPLVIASGKGLKQTVEMLLAKGVNSMGPHPGLYDALLAAAGQGYLEVLELLLNKVDEIPRRVIGNMLWHIKTAEADKEKLAIILDLLSDKGALHDQSRASHRIIDERLVERAAGNMWSGQILMGLFLDRQEKMGVKITEGLLNAVLHNYYYSEEIMHMLLKSCDVDIKLTPSLMQVLGSSYNTNAMTAVLSRRINDVTLDEECVGAFASGNKEAMELLLRERGEEIQVTQKVLITAASSARDPQTVKLLLNRREPGIDIGKEVLLAAAGNWTIGSEIMEMLLDERGQDTVINDEIIQEIADNRDQGLGMMKTLLRRQQAGFVVTEQTLCNAARCHSREMLELLVNNSGGSDLPITGKILCSVAGNIARGNALMEYLFDLRGHSLPVSEDVLVSVADVKFLAAKSPAADEVLTFILERWPEIPATDRLLEAACGHPKAMGLLLDRQQDCLPIERMIYKIATDWRGGRVLEMLLDRQLVQVDEWLVETVAGNDGALEVIYSRNPDFPVTPKAVVNAARKSDAMRILLNRQKNQVLITEEVIKASLLGSHPESVISLLLARLGPEAVPITEDILIYAIRNNQFSSVELFLEQRRGLNLSTVWETIWQDPEIPPSSLAKAGGALVQHASFDVSDKMLERIPSEFLDSFIRACMQHRISLPTTEAAFELIVERSSLNTVDIFLEDHPGFPITERHIEAAGRNQTKYIDNDALGSLLSAKSSSS</sequence>
<proteinExistence type="predicted"/>
<dbReference type="Gene3D" id="1.20.5.340">
    <property type="match status" value="1"/>
</dbReference>
<dbReference type="VEuPathDB" id="FungiDB:P170DRAFT_419109"/>
<dbReference type="PANTHER" id="PTHR10039:SF16">
    <property type="entry name" value="GPI INOSITOL-DEACYLASE"/>
    <property type="match status" value="1"/>
</dbReference>
<dbReference type="Gene3D" id="3.40.50.300">
    <property type="entry name" value="P-loop containing nucleotide triphosphate hydrolases"/>
    <property type="match status" value="1"/>
</dbReference>
<feature type="region of interest" description="Disordered" evidence="2">
    <location>
        <begin position="10"/>
        <end position="100"/>
    </location>
</feature>
<dbReference type="PANTHER" id="PTHR10039">
    <property type="entry name" value="AMELOGENIN"/>
    <property type="match status" value="1"/>
</dbReference>
<keyword evidence="1" id="KW-0677">Repeat</keyword>
<dbReference type="InterPro" id="IPR055530">
    <property type="entry name" value="DUF7104"/>
</dbReference>